<dbReference type="PANTHER" id="PTHR20838:SF0">
    <property type="entry name" value="LYMPHOCYTE ANTIGEN 86"/>
    <property type="match status" value="1"/>
</dbReference>
<dbReference type="GO" id="GO:0045087">
    <property type="term" value="P:innate immune response"/>
    <property type="evidence" value="ECO:0007669"/>
    <property type="project" value="TreeGrafter"/>
</dbReference>
<dbReference type="PANTHER" id="PTHR20838">
    <property type="entry name" value="LYMPHOCYTE ANTIGEN 86"/>
    <property type="match status" value="1"/>
</dbReference>
<sequence>MNITIAVVLRHDINFLFFRLIASYNGQKLLTQEVIVCERTLQAYSFCGKRKGDFVFYHHRLRVEVPPILKGHFNVSLMMFNEDNIIVACADLALNIL</sequence>
<dbReference type="GO" id="GO:0031666">
    <property type="term" value="P:positive regulation of lipopolysaccharide-mediated signaling pathway"/>
    <property type="evidence" value="ECO:0007669"/>
    <property type="project" value="TreeGrafter"/>
</dbReference>
<dbReference type="EMBL" id="KV935294">
    <property type="protein sequence ID" value="PIO29833.1"/>
    <property type="molecule type" value="Genomic_DNA"/>
</dbReference>
<reference evidence="2" key="1">
    <citation type="journal article" date="2017" name="Nat. Commun.">
        <title>The North American bullfrog draft genome provides insight into hormonal regulation of long noncoding RNA.</title>
        <authorList>
            <person name="Hammond S.A."/>
            <person name="Warren R.L."/>
            <person name="Vandervalk B.P."/>
            <person name="Kucuk E."/>
            <person name="Khan H."/>
            <person name="Gibb E.A."/>
            <person name="Pandoh P."/>
            <person name="Kirk H."/>
            <person name="Zhao Y."/>
            <person name="Jones M."/>
            <person name="Mungall A.J."/>
            <person name="Coope R."/>
            <person name="Pleasance S."/>
            <person name="Moore R.A."/>
            <person name="Holt R.A."/>
            <person name="Round J.M."/>
            <person name="Ohora S."/>
            <person name="Walle B.V."/>
            <person name="Veldhoen N."/>
            <person name="Helbing C.C."/>
            <person name="Birol I."/>
        </authorList>
    </citation>
    <scope>NUCLEOTIDE SEQUENCE [LARGE SCALE GENOMIC DNA]</scope>
</reference>
<dbReference type="AlphaFoldDB" id="A0A2G9RRK7"/>
<protein>
    <submittedName>
        <fullName evidence="1">Uncharacterized protein</fullName>
    </submittedName>
</protein>
<dbReference type="InterPro" id="IPR039945">
    <property type="entry name" value="LY86"/>
</dbReference>
<dbReference type="OrthoDB" id="9889383at2759"/>
<gene>
    <name evidence="1" type="ORF">AB205_0055660</name>
</gene>
<dbReference type="Gene3D" id="2.60.40.770">
    <property type="match status" value="1"/>
</dbReference>
<accession>A0A2G9RRK7</accession>
<organism evidence="1 2">
    <name type="scientific">Aquarana catesbeiana</name>
    <name type="common">American bullfrog</name>
    <name type="synonym">Rana catesbeiana</name>
    <dbReference type="NCBI Taxonomy" id="8400"/>
    <lineage>
        <taxon>Eukaryota</taxon>
        <taxon>Metazoa</taxon>
        <taxon>Chordata</taxon>
        <taxon>Craniata</taxon>
        <taxon>Vertebrata</taxon>
        <taxon>Euteleostomi</taxon>
        <taxon>Amphibia</taxon>
        <taxon>Batrachia</taxon>
        <taxon>Anura</taxon>
        <taxon>Neobatrachia</taxon>
        <taxon>Ranoidea</taxon>
        <taxon>Ranidae</taxon>
        <taxon>Aquarana</taxon>
    </lineage>
</organism>
<name>A0A2G9RRK7_AQUCT</name>
<evidence type="ECO:0000313" key="2">
    <source>
        <dbReference type="Proteomes" id="UP000228934"/>
    </source>
</evidence>
<evidence type="ECO:0000313" key="1">
    <source>
        <dbReference type="EMBL" id="PIO29833.1"/>
    </source>
</evidence>
<proteinExistence type="predicted"/>
<dbReference type="Proteomes" id="UP000228934">
    <property type="component" value="Unassembled WGS sequence"/>
</dbReference>
<keyword evidence="2" id="KW-1185">Reference proteome</keyword>